<dbReference type="InterPro" id="IPR006703">
    <property type="entry name" value="G_AIG1"/>
</dbReference>
<evidence type="ECO:0000313" key="8">
    <source>
        <dbReference type="Ensembl" id="ENSNFUP00015014116.1"/>
    </source>
</evidence>
<dbReference type="Ensembl" id="ENSNFUT00015014820.1">
    <property type="protein sequence ID" value="ENSNFUP00015014116.1"/>
    <property type="gene ID" value="ENSNFUG00015006882.1"/>
</dbReference>
<feature type="domain" description="AIG1-type G" evidence="6">
    <location>
        <begin position="452"/>
        <end position="652"/>
    </location>
</feature>
<dbReference type="GO" id="GO:0005525">
    <property type="term" value="F:GTP binding"/>
    <property type="evidence" value="ECO:0007669"/>
    <property type="project" value="UniProtKB-KW"/>
</dbReference>
<keyword evidence="9" id="KW-1185">Reference proteome</keyword>
<dbReference type="KEGG" id="nfu:107386114"/>
<proteinExistence type="inferred from homology"/>
<dbReference type="EMBL" id="JAAVVJ010000015">
    <property type="protein sequence ID" value="KAF7205375.1"/>
    <property type="molecule type" value="Genomic_DNA"/>
</dbReference>
<name>A0A8C6L5P5_NOTFU</name>
<organism evidence="8 9">
    <name type="scientific">Nothobranchius furzeri</name>
    <name type="common">Turquoise killifish</name>
    <dbReference type="NCBI Taxonomy" id="105023"/>
    <lineage>
        <taxon>Eukaryota</taxon>
        <taxon>Metazoa</taxon>
        <taxon>Chordata</taxon>
        <taxon>Craniata</taxon>
        <taxon>Vertebrata</taxon>
        <taxon>Euteleostomi</taxon>
        <taxon>Actinopterygii</taxon>
        <taxon>Neopterygii</taxon>
        <taxon>Teleostei</taxon>
        <taxon>Neoteleostei</taxon>
        <taxon>Acanthomorphata</taxon>
        <taxon>Ovalentaria</taxon>
        <taxon>Atherinomorphae</taxon>
        <taxon>Cyprinodontiformes</taxon>
        <taxon>Nothobranchiidae</taxon>
        <taxon>Nothobranchius</taxon>
    </lineage>
</organism>
<sequence length="977" mass="113720">MAESTPVSDWRIVILGKSQHDKTTLCNLMNAREEFSFAKTKRNFHIFHGVYRQNTFTLIKTGDLFSFSGENIRSDMKTWASNCPPGPNVLLLLVNPSDFTETHRHKLRFIMSLFGQDAVNYAIVITTHNAEKINCFVNQLIAECRQRLSAINLGQRCDDNLCGLMKQIESLVGNNRGRYLTYTGETDLKEVPASVNPPLNLVLCGRHSARKALAARAILGKKYVGSLNDSEMNVSQQDVCGHAVSIQELQALYGKPTETAKKESFRCISRCEPDGVHAFMLVLPLDCPTEEDMKELETIQHIFRSRIKDFTVILYTVETNSNISNVLQSLQKNQGTQELLQQCGGRRVVFNINNKEKVCDVIKYVNKMRPVGSNGFTKDLFPKPSTVKRKPSAAYVGLKPQNQSTGQKLPSHNEEPKSPEKENNKLAEGVATFEINQESKYETGERLMAMHRKPLRIVLVGKTGSGKSATGNTILGKKCFSSKVCLNSVTRDCQKETGEVDGRLVAVVDTPGLFDTTLSNDEVKQELLRCISMLAPGPHVFLLVLQIGRVTPEERASVELIKDFFGQESKDFIIVVFTRGDELRDVTFETYMTEGGDFIRKLIAGCGGRYHVLNNNDPDDRSQVSELMGKVDGMVRKNNGGYYTSEMFEEAEAAIQQETERILKDEEMQKKMTDFKERLEDKMRLKNRSSGDFATFQQKAAQSAQRVREKEENIRKEEEKIRREEEEMNKKREEQVLRREWDYKRDLLLKKMRPESRLITEGLLLQSKEEIRKESEMREQERREWWEKQNREDEKRREEEQKRLERLREEFEREKMRYELEKQKEKEIRREQEEREWKEAKEMFKKQLEEMERKHYEKARKQAEQCNQFRHKYTCDVTAEFEKLGQDIQHLKLEHQKEKEDIIRKLKKDKVCDKNFKKMRKRQEEEMKKLKSSLCFHSNEDIRKNIEELTLIHQQETNEWIQQQVEKAADRRMCSIS</sequence>
<dbReference type="GeneTree" id="ENSGT00940000164100"/>
<dbReference type="PANTHER" id="PTHR10903">
    <property type="entry name" value="GTPASE, IMAP FAMILY MEMBER-RELATED"/>
    <property type="match status" value="1"/>
</dbReference>
<evidence type="ECO:0000256" key="5">
    <source>
        <dbReference type="SAM" id="MobiDB-lite"/>
    </source>
</evidence>
<dbReference type="InterPro" id="IPR027417">
    <property type="entry name" value="P-loop_NTPase"/>
</dbReference>
<gene>
    <name evidence="7" type="ORF">G4P62_010720</name>
</gene>
<evidence type="ECO:0000313" key="7">
    <source>
        <dbReference type="EMBL" id="KAF7205375.1"/>
    </source>
</evidence>
<dbReference type="Proteomes" id="UP000822369">
    <property type="component" value="Chromosome 15"/>
</dbReference>
<comment type="similarity">
    <text evidence="1">Belongs to the TRAFAC class TrmE-Era-EngA-EngB-Septin-like GTPase superfamily. AIG1/Toc34/Toc159-like paraseptin GTPase family. IAN subfamily.</text>
</comment>
<reference evidence="8" key="1">
    <citation type="submission" date="2014-08" db="EMBL/GenBank/DDBJ databases">
        <authorList>
            <person name="Senf B."/>
            <person name="Petzold A."/>
            <person name="Downie B.R."/>
            <person name="Koch P."/>
            <person name="Platzer M."/>
        </authorList>
    </citation>
    <scope>NUCLEOTIDE SEQUENCE [LARGE SCALE GENOMIC DNA]</scope>
    <source>
        <strain evidence="8">GRZ</strain>
    </source>
</reference>
<dbReference type="SUPFAM" id="SSF52540">
    <property type="entry name" value="P-loop containing nucleoside triphosphate hydrolases"/>
    <property type="match status" value="2"/>
</dbReference>
<dbReference type="Pfam" id="PF04548">
    <property type="entry name" value="AIG1"/>
    <property type="match status" value="3"/>
</dbReference>
<feature type="region of interest" description="Disordered" evidence="5">
    <location>
        <begin position="391"/>
        <end position="424"/>
    </location>
</feature>
<feature type="coiled-coil region" evidence="4">
    <location>
        <begin position="764"/>
        <end position="854"/>
    </location>
</feature>
<evidence type="ECO:0000313" key="9">
    <source>
        <dbReference type="Proteomes" id="UP000694548"/>
    </source>
</evidence>
<evidence type="ECO:0000256" key="3">
    <source>
        <dbReference type="ARBA" id="ARBA00023134"/>
    </source>
</evidence>
<reference evidence="7" key="2">
    <citation type="submission" date="2020-03" db="EMBL/GenBank/DDBJ databases">
        <title>Intra-Species Differences in Population Size shape Life History and Genome Evolution.</title>
        <authorList>
            <person name="Willemsen D."/>
            <person name="Cui R."/>
            <person name="Valenzano D.R."/>
        </authorList>
    </citation>
    <scope>NUCLEOTIDE SEQUENCE</scope>
    <source>
        <strain evidence="7">GRZ</strain>
        <tissue evidence="7">Whole</tissue>
    </source>
</reference>
<dbReference type="PANTHER" id="PTHR10903:SF170">
    <property type="entry name" value="GTPASE IMAP FAMILY MEMBER 7"/>
    <property type="match status" value="1"/>
</dbReference>
<dbReference type="PROSITE" id="PS51720">
    <property type="entry name" value="G_AIG1"/>
    <property type="match status" value="1"/>
</dbReference>
<dbReference type="FunFam" id="3.40.50.300:FF:000366">
    <property type="entry name" value="GTPase, IMAP family member 2"/>
    <property type="match status" value="1"/>
</dbReference>
<evidence type="ECO:0000256" key="1">
    <source>
        <dbReference type="ARBA" id="ARBA00008535"/>
    </source>
</evidence>
<protein>
    <submittedName>
        <fullName evidence="7">LOC107386114-like protein</fullName>
    </submittedName>
    <submittedName>
        <fullName evidence="8">Uncharacterized LOC107386114</fullName>
    </submittedName>
</protein>
<keyword evidence="2" id="KW-0547">Nucleotide-binding</keyword>
<evidence type="ECO:0000256" key="4">
    <source>
        <dbReference type="SAM" id="Coils"/>
    </source>
</evidence>
<accession>A0A8C6L5P5</accession>
<dbReference type="InterPro" id="IPR045058">
    <property type="entry name" value="GIMA/IAN/Toc"/>
</dbReference>
<feature type="compositionally biased region" description="Basic and acidic residues" evidence="5">
    <location>
        <begin position="411"/>
        <end position="424"/>
    </location>
</feature>
<feature type="coiled-coil region" evidence="4">
    <location>
        <begin position="700"/>
        <end position="736"/>
    </location>
</feature>
<reference evidence="8" key="3">
    <citation type="submission" date="2025-05" db="UniProtKB">
        <authorList>
            <consortium name="Ensembl"/>
        </authorList>
    </citation>
    <scope>IDENTIFICATION</scope>
</reference>
<dbReference type="CDD" id="cd01852">
    <property type="entry name" value="AIG1"/>
    <property type="match status" value="1"/>
</dbReference>
<keyword evidence="3" id="KW-0342">GTP-binding</keyword>
<dbReference type="Proteomes" id="UP000694548">
    <property type="component" value="Chromosome sgr11"/>
</dbReference>
<keyword evidence="4" id="KW-0175">Coiled coil</keyword>
<evidence type="ECO:0000259" key="6">
    <source>
        <dbReference type="PROSITE" id="PS51720"/>
    </source>
</evidence>
<dbReference type="OMA" id="QFRIVIF"/>
<evidence type="ECO:0000256" key="2">
    <source>
        <dbReference type="ARBA" id="ARBA00022741"/>
    </source>
</evidence>
<dbReference type="AlphaFoldDB" id="A0A8C6L5P5"/>
<dbReference type="Gene3D" id="3.40.50.300">
    <property type="entry name" value="P-loop containing nucleotide triphosphate hydrolases"/>
    <property type="match status" value="3"/>
</dbReference>